<dbReference type="Pfam" id="PF12831">
    <property type="entry name" value="FAD_oxidored"/>
    <property type="match status" value="1"/>
</dbReference>
<gene>
    <name evidence="7" type="ORF">LzC2_23010</name>
</gene>
<dbReference type="RefSeq" id="WP_171187020.1">
    <property type="nucleotide sequence ID" value="NZ_WTPX01000067.1"/>
</dbReference>
<dbReference type="InterPro" id="IPR039650">
    <property type="entry name" value="HdrA-like"/>
</dbReference>
<evidence type="ECO:0008006" key="9">
    <source>
        <dbReference type="Google" id="ProtNLM"/>
    </source>
</evidence>
<evidence type="ECO:0000256" key="4">
    <source>
        <dbReference type="ARBA" id="ARBA00023004"/>
    </source>
</evidence>
<keyword evidence="2" id="KW-0479">Metal-binding</keyword>
<keyword evidence="8" id="KW-1185">Reference proteome</keyword>
<dbReference type="Proteomes" id="UP000609651">
    <property type="component" value="Unassembled WGS sequence"/>
</dbReference>
<comment type="caution">
    <text evidence="7">The sequence shown here is derived from an EMBL/GenBank/DDBJ whole genome shotgun (WGS) entry which is preliminary data.</text>
</comment>
<dbReference type="PANTHER" id="PTHR43498">
    <property type="entry name" value="FERREDOXIN:COB-COM HETERODISULFIDE REDUCTASE SUBUNIT A"/>
    <property type="match status" value="1"/>
</dbReference>
<name>A0ABX1VEA4_9PLAN</name>
<keyword evidence="6" id="KW-0732">Signal</keyword>
<evidence type="ECO:0000313" key="7">
    <source>
        <dbReference type="EMBL" id="NNJ26220.1"/>
    </source>
</evidence>
<protein>
    <recommendedName>
        <fullName evidence="9">FAD-dependent oxidoreductase</fullName>
    </recommendedName>
</protein>
<dbReference type="SUPFAM" id="SSF51905">
    <property type="entry name" value="FAD/NAD(P)-binding domain"/>
    <property type="match status" value="1"/>
</dbReference>
<feature type="chain" id="PRO_5046443231" description="FAD-dependent oxidoreductase" evidence="6">
    <location>
        <begin position="19"/>
        <end position="716"/>
    </location>
</feature>
<evidence type="ECO:0000313" key="8">
    <source>
        <dbReference type="Proteomes" id="UP000609651"/>
    </source>
</evidence>
<dbReference type="PANTHER" id="PTHR43498:SF1">
    <property type="entry name" value="COB--COM HETERODISULFIDE REDUCTASE IRON-SULFUR SUBUNIT A"/>
    <property type="match status" value="1"/>
</dbReference>
<organism evidence="7 8">
    <name type="scientific">Alienimonas chondri</name>
    <dbReference type="NCBI Taxonomy" id="2681879"/>
    <lineage>
        <taxon>Bacteria</taxon>
        <taxon>Pseudomonadati</taxon>
        <taxon>Planctomycetota</taxon>
        <taxon>Planctomycetia</taxon>
        <taxon>Planctomycetales</taxon>
        <taxon>Planctomycetaceae</taxon>
        <taxon>Alienimonas</taxon>
    </lineage>
</organism>
<proteinExistence type="predicted"/>
<evidence type="ECO:0000256" key="3">
    <source>
        <dbReference type="ARBA" id="ARBA00023002"/>
    </source>
</evidence>
<keyword evidence="5" id="KW-0411">Iron-sulfur</keyword>
<sequence length="716" mass="77157">MLSSALLLAALAAPGAPADPPAADVVVYGGASGGIAAAVQVRRMGKTVTLIEPSSHLGGLTTGGLGATDIGNKAAIGGISREFYTAVGEHYAHPENWIYQKPEQYDSRRDAGDLDPDHPEPFWTFEPHVAMTIYKEMLAEADVEPLMNAPLDRGEGGVTLTNGRITKIRLKDGRTVRGNVFIDATYEGDLMAAAGVSYHVGREAASVYGENYNGVRPEMPDAERARSHYFIKPVDPYVVPGDPSSGVLPQVRSEPLPPVGSGDLGVQAYCFRLCATDVPENRIPWPKPEGYDESLYELLFRNFEAGDLRVPWLHKMMPNRKSDSNNKYAVSTDWIGQNHAYPEATDEERAAIIAAHERYQKGLMWSLANHPRVPESVRNYYSNWGLAADEFEATGGWPPQLYIREARRMIGQRVMTQADCLGDAVADDPVGLAAYTMDSHNVWRYVDENGHVQNEGDVQQGGFPPYPIGYGSIVPKQAEATNLLVPVAMAASHIAYGSIRMEPVFMVLGQSAATAAAMAVEQEIPVQDVDYAALRERLLADGQVLEWTGGGGRAERVASKSLKGVVVDDEDAKFTGEWDHSVSVGPFVDRGYRAVEWDGNGNRPTATFTLIAPNASSFGLRISCVPHPNRATAVPVSVRRSGGGTATYALDQRTPRASEAGPGYVASYVAGAPGERFTVTIGAADEGYAIADAVQLYPLGENEAATDATAEEAEED</sequence>
<evidence type="ECO:0000256" key="5">
    <source>
        <dbReference type="ARBA" id="ARBA00023014"/>
    </source>
</evidence>
<reference evidence="7 8" key="1">
    <citation type="journal article" date="2020" name="Syst. Appl. Microbiol.">
        <title>Alienimonas chondri sp. nov., a novel planctomycete isolated from the biofilm of the red alga Chondrus crispus.</title>
        <authorList>
            <person name="Vitorino I."/>
            <person name="Albuquerque L."/>
            <person name="Wiegand S."/>
            <person name="Kallscheuer N."/>
            <person name="da Costa M.S."/>
            <person name="Lobo-da-Cunha A."/>
            <person name="Jogler C."/>
            <person name="Lage O.M."/>
        </authorList>
    </citation>
    <scope>NUCLEOTIDE SEQUENCE [LARGE SCALE GENOMIC DNA]</scope>
    <source>
        <strain evidence="7 8">LzC2</strain>
    </source>
</reference>
<feature type="signal peptide" evidence="6">
    <location>
        <begin position="1"/>
        <end position="18"/>
    </location>
</feature>
<evidence type="ECO:0000256" key="2">
    <source>
        <dbReference type="ARBA" id="ARBA00022723"/>
    </source>
</evidence>
<keyword evidence="1" id="KW-0004">4Fe-4S</keyword>
<dbReference type="Gene3D" id="3.50.50.60">
    <property type="entry name" value="FAD/NAD(P)-binding domain"/>
    <property type="match status" value="1"/>
</dbReference>
<keyword evidence="3" id="KW-0560">Oxidoreductase</keyword>
<accession>A0ABX1VEA4</accession>
<evidence type="ECO:0000256" key="1">
    <source>
        <dbReference type="ARBA" id="ARBA00022485"/>
    </source>
</evidence>
<evidence type="ECO:0000256" key="6">
    <source>
        <dbReference type="SAM" id="SignalP"/>
    </source>
</evidence>
<dbReference type="InterPro" id="IPR036188">
    <property type="entry name" value="FAD/NAD-bd_sf"/>
</dbReference>
<dbReference type="EMBL" id="WTPX01000067">
    <property type="protein sequence ID" value="NNJ26220.1"/>
    <property type="molecule type" value="Genomic_DNA"/>
</dbReference>
<keyword evidence="4" id="KW-0408">Iron</keyword>